<gene>
    <name evidence="4" type="ORF">FGL86_06725</name>
</gene>
<dbReference type="EMBL" id="CP042382">
    <property type="protein sequence ID" value="QEA38800.1"/>
    <property type="molecule type" value="Genomic_DNA"/>
</dbReference>
<dbReference type="FunFam" id="3.30.420.40:FF:000023">
    <property type="entry name" value="Guanosine-5'-triphosphate,3'-diphosphate pyrophosphatase"/>
    <property type="match status" value="1"/>
</dbReference>
<dbReference type="Pfam" id="PF02541">
    <property type="entry name" value="Ppx-GppA"/>
    <property type="match status" value="1"/>
</dbReference>
<protein>
    <submittedName>
        <fullName evidence="4">Ppx/GppA family phosphatase</fullName>
    </submittedName>
</protein>
<organism evidence="4 5">
    <name type="scientific">Pistricoccus aurantiacus</name>
    <dbReference type="NCBI Taxonomy" id="1883414"/>
    <lineage>
        <taxon>Bacteria</taxon>
        <taxon>Pseudomonadati</taxon>
        <taxon>Pseudomonadota</taxon>
        <taxon>Gammaproteobacteria</taxon>
        <taxon>Oceanospirillales</taxon>
        <taxon>Halomonadaceae</taxon>
        <taxon>Pistricoccus</taxon>
    </lineage>
</organism>
<dbReference type="InterPro" id="IPR043129">
    <property type="entry name" value="ATPase_NBD"/>
</dbReference>
<dbReference type="PANTHER" id="PTHR30005:SF14">
    <property type="entry name" value="EXOPOLYPHOSPHATASE"/>
    <property type="match status" value="1"/>
</dbReference>
<evidence type="ECO:0000313" key="4">
    <source>
        <dbReference type="EMBL" id="QEA38800.1"/>
    </source>
</evidence>
<keyword evidence="5" id="KW-1185">Reference proteome</keyword>
<dbReference type="SUPFAM" id="SSF53067">
    <property type="entry name" value="Actin-like ATPase domain"/>
    <property type="match status" value="2"/>
</dbReference>
<dbReference type="Gene3D" id="1.10.3210.10">
    <property type="entry name" value="Hypothetical protein af1432"/>
    <property type="match status" value="1"/>
</dbReference>
<dbReference type="FunFam" id="3.30.420.150:FF:000001">
    <property type="entry name" value="Guanosine-5'-triphosphate,3'-diphosphate pyrophosphatase"/>
    <property type="match status" value="1"/>
</dbReference>
<dbReference type="KEGG" id="paur:FGL86_06725"/>
<dbReference type="Proteomes" id="UP000321272">
    <property type="component" value="Chromosome"/>
</dbReference>
<dbReference type="Gene3D" id="3.30.420.40">
    <property type="match status" value="1"/>
</dbReference>
<dbReference type="PIRSF" id="PIRSF001267">
    <property type="entry name" value="Pyrophosphatase_GppA_Ppx"/>
    <property type="match status" value="1"/>
</dbReference>
<dbReference type="InterPro" id="IPR048950">
    <property type="entry name" value="Ppx_GppA_C"/>
</dbReference>
<feature type="domain" description="Ppx/GppA phosphatase C-terminal" evidence="3">
    <location>
        <begin position="333"/>
        <end position="499"/>
    </location>
</feature>
<dbReference type="Pfam" id="PF21447">
    <property type="entry name" value="Ppx-GppA_III"/>
    <property type="match status" value="1"/>
</dbReference>
<dbReference type="InterPro" id="IPR050273">
    <property type="entry name" value="GppA/Ppx_hydrolase"/>
</dbReference>
<dbReference type="InterPro" id="IPR030673">
    <property type="entry name" value="PyroPPase_GppA_Ppx"/>
</dbReference>
<accession>A0A5B8SVP8</accession>
<dbReference type="AlphaFoldDB" id="A0A5B8SVP8"/>
<dbReference type="CDD" id="cd24053">
    <property type="entry name" value="ASKHA_NBD_EcPPX-GppA-like"/>
    <property type="match status" value="1"/>
</dbReference>
<dbReference type="GO" id="GO:0004309">
    <property type="term" value="F:exopolyphosphatase activity"/>
    <property type="evidence" value="ECO:0007669"/>
    <property type="project" value="TreeGrafter"/>
</dbReference>
<dbReference type="InterPro" id="IPR003695">
    <property type="entry name" value="Ppx_GppA_N"/>
</dbReference>
<name>A0A5B8SVP8_9GAMM</name>
<evidence type="ECO:0000313" key="5">
    <source>
        <dbReference type="Proteomes" id="UP000321272"/>
    </source>
</evidence>
<reference evidence="4 5" key="1">
    <citation type="submission" date="2019-06" db="EMBL/GenBank/DDBJ databases">
        <title>Genome analyses of bacteria isolated from kimchi.</title>
        <authorList>
            <person name="Lee S."/>
            <person name="Ahn S."/>
            <person name="Roh S."/>
        </authorList>
    </citation>
    <scope>NUCLEOTIDE SEQUENCE [LARGE SCALE GENOMIC DNA]</scope>
    <source>
        <strain evidence="4 5">CBA4606</strain>
    </source>
</reference>
<sequence>MTRPTPFLETPGPQREPHLLAAIDLGSNSFHLLVAHDLEGRLQVITKRGEKVQLGSGLDEEGRLSDDAIQRALDCLARFAPCLEGVPMDRVRIVGTNALRNAVNSQALIEPAEALLGHPIEIIAGREEARLIYLGVAHDVAETEERRLIVDIGGGSTEYIIGEGFKPLALESLDMGCVSYTRQFFDNGTSGGEINAKRFRQAELSALSELAPIRPRYRALGWQDPIGASGSIKAISAVLAASGKRPEGIIKREGLKALRERLIVCGRLDRVEMAGLKADRANILPAGVAILGAIFEAFELEHMRYSDGALREGVLYDLLKRSAAETPHPAILDKLRKRYGIDGSQGDNVAACARHCLDQVQDSWRIPDEAKQLLWWAAQLHEIGQAISYHRFHRHGQYLLTHSDLSGFSLPQQRAMAFLVRAHRRRFPLQDYQALPDRERRLLGRLARLLRLAAIFHHSRPAASVSAFRLACDENDALQLTLSTELAAQALLIHDLEREIAYQDAAGFRLSVDVANASRLEYS</sequence>
<keyword evidence="1" id="KW-0378">Hydrolase</keyword>
<dbReference type="RefSeq" id="WP_147183857.1">
    <property type="nucleotide sequence ID" value="NZ_CP042382.1"/>
</dbReference>
<dbReference type="GO" id="GO:0006798">
    <property type="term" value="P:polyphosphate catabolic process"/>
    <property type="evidence" value="ECO:0007669"/>
    <property type="project" value="TreeGrafter"/>
</dbReference>
<dbReference type="Gene3D" id="3.30.420.150">
    <property type="entry name" value="Exopolyphosphatase. Domain 2"/>
    <property type="match status" value="1"/>
</dbReference>
<dbReference type="PANTHER" id="PTHR30005">
    <property type="entry name" value="EXOPOLYPHOSPHATASE"/>
    <property type="match status" value="1"/>
</dbReference>
<feature type="domain" description="Ppx/GppA phosphatase N-terminal" evidence="2">
    <location>
        <begin position="34"/>
        <end position="321"/>
    </location>
</feature>
<dbReference type="OrthoDB" id="9793035at2"/>
<proteinExistence type="predicted"/>
<evidence type="ECO:0000259" key="3">
    <source>
        <dbReference type="Pfam" id="PF21447"/>
    </source>
</evidence>
<evidence type="ECO:0000256" key="1">
    <source>
        <dbReference type="ARBA" id="ARBA00022801"/>
    </source>
</evidence>
<dbReference type="SUPFAM" id="SSF109604">
    <property type="entry name" value="HD-domain/PDEase-like"/>
    <property type="match status" value="1"/>
</dbReference>
<evidence type="ECO:0000259" key="2">
    <source>
        <dbReference type="Pfam" id="PF02541"/>
    </source>
</evidence>